<protein>
    <submittedName>
        <fullName evidence="2">Uncharacterized protein</fullName>
    </submittedName>
</protein>
<keyword evidence="3" id="KW-1185">Reference proteome</keyword>
<evidence type="ECO:0000313" key="3">
    <source>
        <dbReference type="Proteomes" id="UP000054248"/>
    </source>
</evidence>
<dbReference type="EMBL" id="KN822964">
    <property type="protein sequence ID" value="KIO31307.1"/>
    <property type="molecule type" value="Genomic_DNA"/>
</dbReference>
<dbReference type="OrthoDB" id="10444734at2759"/>
<dbReference type="HOGENOM" id="CLU_931240_0_0_1"/>
<reference evidence="2 3" key="1">
    <citation type="submission" date="2014-04" db="EMBL/GenBank/DDBJ databases">
        <authorList>
            <consortium name="DOE Joint Genome Institute"/>
            <person name="Kuo A."/>
            <person name="Girlanda M."/>
            <person name="Perotto S."/>
            <person name="Kohler A."/>
            <person name="Nagy L.G."/>
            <person name="Floudas D."/>
            <person name="Copeland A."/>
            <person name="Barry K.W."/>
            <person name="Cichocki N."/>
            <person name="Veneault-Fourrey C."/>
            <person name="LaButti K."/>
            <person name="Lindquist E.A."/>
            <person name="Lipzen A."/>
            <person name="Lundell T."/>
            <person name="Morin E."/>
            <person name="Murat C."/>
            <person name="Sun H."/>
            <person name="Tunlid A."/>
            <person name="Henrissat B."/>
            <person name="Grigoriev I.V."/>
            <person name="Hibbett D.S."/>
            <person name="Martin F."/>
            <person name="Nordberg H.P."/>
            <person name="Cantor M.N."/>
            <person name="Hua S.X."/>
        </authorList>
    </citation>
    <scope>NUCLEOTIDE SEQUENCE [LARGE SCALE GENOMIC DNA]</scope>
    <source>
        <strain evidence="2 3">MUT 4182</strain>
    </source>
</reference>
<gene>
    <name evidence="2" type="ORF">M407DRAFT_241848</name>
</gene>
<feature type="region of interest" description="Disordered" evidence="1">
    <location>
        <begin position="69"/>
        <end position="94"/>
    </location>
</feature>
<feature type="compositionally biased region" description="Polar residues" evidence="1">
    <location>
        <begin position="78"/>
        <end position="88"/>
    </location>
</feature>
<reference evidence="3" key="2">
    <citation type="submission" date="2015-01" db="EMBL/GenBank/DDBJ databases">
        <title>Evolutionary Origins and Diversification of the Mycorrhizal Mutualists.</title>
        <authorList>
            <consortium name="DOE Joint Genome Institute"/>
            <consortium name="Mycorrhizal Genomics Consortium"/>
            <person name="Kohler A."/>
            <person name="Kuo A."/>
            <person name="Nagy L.G."/>
            <person name="Floudas D."/>
            <person name="Copeland A."/>
            <person name="Barry K.W."/>
            <person name="Cichocki N."/>
            <person name="Veneault-Fourrey C."/>
            <person name="LaButti K."/>
            <person name="Lindquist E.A."/>
            <person name="Lipzen A."/>
            <person name="Lundell T."/>
            <person name="Morin E."/>
            <person name="Murat C."/>
            <person name="Riley R."/>
            <person name="Ohm R."/>
            <person name="Sun H."/>
            <person name="Tunlid A."/>
            <person name="Henrissat B."/>
            <person name="Grigoriev I.V."/>
            <person name="Hibbett D.S."/>
            <person name="Martin F."/>
        </authorList>
    </citation>
    <scope>NUCLEOTIDE SEQUENCE [LARGE SCALE GENOMIC DNA]</scope>
    <source>
        <strain evidence="3">MUT 4182</strain>
    </source>
</reference>
<accession>A0A0C3MC39</accession>
<name>A0A0C3MC39_9AGAM</name>
<evidence type="ECO:0000256" key="1">
    <source>
        <dbReference type="SAM" id="MobiDB-lite"/>
    </source>
</evidence>
<evidence type="ECO:0000313" key="2">
    <source>
        <dbReference type="EMBL" id="KIO31307.1"/>
    </source>
</evidence>
<proteinExistence type="predicted"/>
<organism evidence="2 3">
    <name type="scientific">Tulasnella calospora MUT 4182</name>
    <dbReference type="NCBI Taxonomy" id="1051891"/>
    <lineage>
        <taxon>Eukaryota</taxon>
        <taxon>Fungi</taxon>
        <taxon>Dikarya</taxon>
        <taxon>Basidiomycota</taxon>
        <taxon>Agaricomycotina</taxon>
        <taxon>Agaricomycetes</taxon>
        <taxon>Cantharellales</taxon>
        <taxon>Tulasnellaceae</taxon>
        <taxon>Tulasnella</taxon>
    </lineage>
</organism>
<dbReference type="Proteomes" id="UP000054248">
    <property type="component" value="Unassembled WGS sequence"/>
</dbReference>
<sequence length="299" mass="32890">MTTQVCQEYGSHAGAVRNLRSEIERIRSISSEKEADLFAQAIFGQMMNIMQELRLDPSEYPSIKDHWESAKQDRKNLDSQSSTTTSTPIRVKGSPSGIKLEVHISLNPHGPNPDLSTPSPRQMVFPAKFGGFSFANILTYALAHPKNSSVPPEIIPRPIKFAPMNTLYLRSSGSSNQPSRWRPIVLNNTLTVQEHLDTVPQEQIRFVGSRTPFILVSSNESGKNLEKTFDLNSTNECQAMERFLDKAWGGGVASSAASSSASASSLNQQLSPSRLKPSWKFPPRTCVLIGPGSHEALTP</sequence>
<dbReference type="AlphaFoldDB" id="A0A0C3MC39"/>